<protein>
    <submittedName>
        <fullName evidence="1">Uncharacterized protein</fullName>
    </submittedName>
</protein>
<evidence type="ECO:0000313" key="1">
    <source>
        <dbReference type="EMBL" id="KJA14875.1"/>
    </source>
</evidence>
<evidence type="ECO:0000313" key="2">
    <source>
        <dbReference type="Proteomes" id="UP000054270"/>
    </source>
</evidence>
<reference evidence="2" key="1">
    <citation type="submission" date="2014-04" db="EMBL/GenBank/DDBJ databases">
        <title>Evolutionary Origins and Diversification of the Mycorrhizal Mutualists.</title>
        <authorList>
            <consortium name="DOE Joint Genome Institute"/>
            <consortium name="Mycorrhizal Genomics Consortium"/>
            <person name="Kohler A."/>
            <person name="Kuo A."/>
            <person name="Nagy L.G."/>
            <person name="Floudas D."/>
            <person name="Copeland A."/>
            <person name="Barry K.W."/>
            <person name="Cichocki N."/>
            <person name="Veneault-Fourrey C."/>
            <person name="LaButti K."/>
            <person name="Lindquist E.A."/>
            <person name="Lipzen A."/>
            <person name="Lundell T."/>
            <person name="Morin E."/>
            <person name="Murat C."/>
            <person name="Riley R."/>
            <person name="Ohm R."/>
            <person name="Sun H."/>
            <person name="Tunlid A."/>
            <person name="Henrissat B."/>
            <person name="Grigoriev I.V."/>
            <person name="Hibbett D.S."/>
            <person name="Martin F."/>
        </authorList>
    </citation>
    <scope>NUCLEOTIDE SEQUENCE [LARGE SCALE GENOMIC DNA]</scope>
    <source>
        <strain evidence="2">FD-334 SS-4</strain>
    </source>
</reference>
<sequence length="55" mass="6263">MYVEILHAVAYTRAPRLRYVPCAPLWIHDATDDVSVPSCTIWPSRMSTASVRVFL</sequence>
<dbReference type="AlphaFoldDB" id="A0A0D2P2T0"/>
<organism evidence="1 2">
    <name type="scientific">Hypholoma sublateritium (strain FD-334 SS-4)</name>
    <dbReference type="NCBI Taxonomy" id="945553"/>
    <lineage>
        <taxon>Eukaryota</taxon>
        <taxon>Fungi</taxon>
        <taxon>Dikarya</taxon>
        <taxon>Basidiomycota</taxon>
        <taxon>Agaricomycotina</taxon>
        <taxon>Agaricomycetes</taxon>
        <taxon>Agaricomycetidae</taxon>
        <taxon>Agaricales</taxon>
        <taxon>Agaricineae</taxon>
        <taxon>Strophariaceae</taxon>
        <taxon>Hypholoma</taxon>
    </lineage>
</organism>
<dbReference type="EMBL" id="KN817662">
    <property type="protein sequence ID" value="KJA14875.1"/>
    <property type="molecule type" value="Genomic_DNA"/>
</dbReference>
<proteinExistence type="predicted"/>
<accession>A0A0D2P2T0</accession>
<dbReference type="Proteomes" id="UP000054270">
    <property type="component" value="Unassembled WGS sequence"/>
</dbReference>
<gene>
    <name evidence="1" type="ORF">HYPSUDRAFT_48770</name>
</gene>
<name>A0A0D2P2T0_HYPSF</name>
<keyword evidence="2" id="KW-1185">Reference proteome</keyword>